<dbReference type="InterPro" id="IPR051531">
    <property type="entry name" value="N-acetyltransferase"/>
</dbReference>
<proteinExistence type="predicted"/>
<feature type="domain" description="N-acetyltransferase" evidence="1">
    <location>
        <begin position="11"/>
        <end position="180"/>
    </location>
</feature>
<sequence length="195" mass="22406">MQYLEIATQRLVLRQWREQDFAPFAALNANPEVMAYFPDVLDRPQSDAMASRCASLIAERGWGLWAVEEVISHRFIGFVGLHIPTYDLPFTPCVEIGWRLAREHWGQGYACEAAQAALEIGFHELALPEIVAFTTVANRRSRALMERLGMQQDSHGDFDHPAVADIPRLRPHVLYRLDRQRWLQQVEERTILQPG</sequence>
<keyword evidence="2" id="KW-0808">Transferase</keyword>
<comment type="caution">
    <text evidence="2">The sequence shown here is derived from an EMBL/GenBank/DDBJ whole genome shotgun (WGS) entry which is preliminary data.</text>
</comment>
<keyword evidence="3" id="KW-1185">Reference proteome</keyword>
<evidence type="ECO:0000313" key="2">
    <source>
        <dbReference type="EMBL" id="MFJ5445660.1"/>
    </source>
</evidence>
<protein>
    <submittedName>
        <fullName evidence="2">GNAT family N-acetyltransferase</fullName>
        <ecNumber evidence="2">2.3.-.-</ecNumber>
    </submittedName>
</protein>
<organism evidence="2 3">
    <name type="scientific">Methylobacillus methanolivorans</name>
    <dbReference type="NCBI Taxonomy" id="1848927"/>
    <lineage>
        <taxon>Bacteria</taxon>
        <taxon>Pseudomonadati</taxon>
        <taxon>Pseudomonadota</taxon>
        <taxon>Betaproteobacteria</taxon>
        <taxon>Nitrosomonadales</taxon>
        <taxon>Methylophilaceae</taxon>
        <taxon>Methylobacillus</taxon>
    </lineage>
</organism>
<accession>A0ABW8GJX3</accession>
<name>A0ABW8GJX3_9PROT</name>
<evidence type="ECO:0000313" key="3">
    <source>
        <dbReference type="Proteomes" id="UP001617669"/>
    </source>
</evidence>
<evidence type="ECO:0000259" key="1">
    <source>
        <dbReference type="PROSITE" id="PS51186"/>
    </source>
</evidence>
<dbReference type="RefSeq" id="WP_400880280.1">
    <property type="nucleotide sequence ID" value="NZ_JBIWXY010000001.1"/>
</dbReference>
<dbReference type="PANTHER" id="PTHR43792:SF1">
    <property type="entry name" value="N-ACETYLTRANSFERASE DOMAIN-CONTAINING PROTEIN"/>
    <property type="match status" value="1"/>
</dbReference>
<gene>
    <name evidence="2" type="ORF">ACIKP9_05410</name>
</gene>
<dbReference type="Gene3D" id="3.40.630.30">
    <property type="match status" value="1"/>
</dbReference>
<dbReference type="GO" id="GO:0016746">
    <property type="term" value="F:acyltransferase activity"/>
    <property type="evidence" value="ECO:0007669"/>
    <property type="project" value="UniProtKB-KW"/>
</dbReference>
<dbReference type="PROSITE" id="PS51186">
    <property type="entry name" value="GNAT"/>
    <property type="match status" value="1"/>
</dbReference>
<reference evidence="2 3" key="1">
    <citation type="submission" date="2024-11" db="EMBL/GenBank/DDBJ databases">
        <authorList>
            <person name="Kaparullina E.N."/>
            <person name="Delegan Y.A."/>
            <person name="Doronina N.V."/>
        </authorList>
    </citation>
    <scope>NUCLEOTIDE SEQUENCE [LARGE SCALE GENOMIC DNA]</scope>
    <source>
        <strain evidence="2 3">7sh_L</strain>
    </source>
</reference>
<dbReference type="InterPro" id="IPR000182">
    <property type="entry name" value="GNAT_dom"/>
</dbReference>
<dbReference type="Proteomes" id="UP001617669">
    <property type="component" value="Unassembled WGS sequence"/>
</dbReference>
<keyword evidence="2" id="KW-0012">Acyltransferase</keyword>
<dbReference type="EC" id="2.3.-.-" evidence="2"/>
<dbReference type="PANTHER" id="PTHR43792">
    <property type="entry name" value="GNAT FAMILY, PUTATIVE (AFU_ORTHOLOGUE AFUA_3G00765)-RELATED-RELATED"/>
    <property type="match status" value="1"/>
</dbReference>
<dbReference type="EMBL" id="JBIWXY010000001">
    <property type="protein sequence ID" value="MFJ5445660.1"/>
    <property type="molecule type" value="Genomic_DNA"/>
</dbReference>
<dbReference type="Pfam" id="PF13302">
    <property type="entry name" value="Acetyltransf_3"/>
    <property type="match status" value="1"/>
</dbReference>
<dbReference type="InterPro" id="IPR016181">
    <property type="entry name" value="Acyl_CoA_acyltransferase"/>
</dbReference>
<dbReference type="SUPFAM" id="SSF55729">
    <property type="entry name" value="Acyl-CoA N-acyltransferases (Nat)"/>
    <property type="match status" value="1"/>
</dbReference>